<dbReference type="GO" id="GO:0005524">
    <property type="term" value="F:ATP binding"/>
    <property type="evidence" value="ECO:0007669"/>
    <property type="project" value="UniProtKB-UniRule"/>
</dbReference>
<keyword evidence="4 7" id="KW-0799">Topoisomerase</keyword>
<dbReference type="Gene3D" id="3.30.565.10">
    <property type="entry name" value="Histidine kinase-like ATPase, C-terminal domain"/>
    <property type="match status" value="1"/>
</dbReference>
<dbReference type="InterPro" id="IPR020568">
    <property type="entry name" value="Ribosomal_Su5_D2-typ_SF"/>
</dbReference>
<keyword evidence="7" id="KW-0547">Nucleotide-binding</keyword>
<dbReference type="SUPFAM" id="SSF55874">
    <property type="entry name" value="ATPase domain of HSP90 chaperone/DNA topoisomerase II/histidine kinase"/>
    <property type="match status" value="1"/>
</dbReference>
<evidence type="ECO:0000313" key="10">
    <source>
        <dbReference type="EMBL" id="WVZ66736.1"/>
    </source>
</evidence>
<organism evidence="10 11">
    <name type="scientific">Paspalum notatum var. saurae</name>
    <dbReference type="NCBI Taxonomy" id="547442"/>
    <lineage>
        <taxon>Eukaryota</taxon>
        <taxon>Viridiplantae</taxon>
        <taxon>Streptophyta</taxon>
        <taxon>Embryophyta</taxon>
        <taxon>Tracheophyta</taxon>
        <taxon>Spermatophyta</taxon>
        <taxon>Magnoliopsida</taxon>
        <taxon>Liliopsida</taxon>
        <taxon>Poales</taxon>
        <taxon>Poaceae</taxon>
        <taxon>PACMAD clade</taxon>
        <taxon>Panicoideae</taxon>
        <taxon>Andropogonodae</taxon>
        <taxon>Paspaleae</taxon>
        <taxon>Paspalinae</taxon>
        <taxon>Paspalum</taxon>
    </lineage>
</organism>
<dbReference type="SUPFAM" id="SSF54211">
    <property type="entry name" value="Ribosomal protein S5 domain 2-like"/>
    <property type="match status" value="1"/>
</dbReference>
<sequence>MTDQESSSAAAEGGETLRERIVLRPLQTRGPFPNPSRRYSRRTGTGSSLRSPIPQITPTSQTLAHTMTQSTSVYSSAAAEDGETLRERIILRPQDYIGSVDKCTRKMWVRERLKFTHRAVTYVPGLYKIFDEVLIYAADNKQRDPSMDSLRVEIDAHQGSISIYYNGQGLPIELHPEEEGLYMPEIIFGHLGSSYDEELTAGGRNNYGGVKLANLFSTEFVIETVDSLLEKRYKQIFSDNIGKKSEPQITVCLQGVNWTRVTFKPDLAKFHMTHLDDDVIDLMRKRVLDMAGFLGMTVQVVFNGRMFQQSRNFGDYVYCYIIGAARDRGEEKLPWTYQRVNDNLEVCVSRSEGTFQQVSFVNKIATIEGGTHVDFVSNHVARCVAKLCNETYKIQVEECEVKEHLWIFVNAVIENPTFNSPTRDALTSPQKSFGFSCELSDEFVGRALRGIISKLCARNSSKYVKASERRG</sequence>
<feature type="compositionally biased region" description="Low complexity" evidence="8">
    <location>
        <begin position="42"/>
        <end position="51"/>
    </location>
</feature>
<dbReference type="EMBL" id="CP144747">
    <property type="protein sequence ID" value="WVZ66736.1"/>
    <property type="molecule type" value="Genomic_DNA"/>
</dbReference>
<proteinExistence type="inferred from homology"/>
<dbReference type="InterPro" id="IPR036890">
    <property type="entry name" value="HATPase_C_sf"/>
</dbReference>
<accession>A0AAQ3T558</accession>
<reference evidence="10 11" key="1">
    <citation type="submission" date="2024-02" db="EMBL/GenBank/DDBJ databases">
        <title>High-quality chromosome-scale genome assembly of Pensacola bahiagrass (Paspalum notatum Flugge var. saurae).</title>
        <authorList>
            <person name="Vega J.M."/>
            <person name="Podio M."/>
            <person name="Orjuela J."/>
            <person name="Siena L.A."/>
            <person name="Pessino S.C."/>
            <person name="Combes M.C."/>
            <person name="Mariac C."/>
            <person name="Albertini E."/>
            <person name="Pupilli F."/>
            <person name="Ortiz J.P.A."/>
            <person name="Leblanc O."/>
        </authorList>
    </citation>
    <scope>NUCLEOTIDE SEQUENCE [LARGE SCALE GENOMIC DNA]</scope>
    <source>
        <strain evidence="10">R1</strain>
        <tissue evidence="10">Leaf</tissue>
    </source>
</reference>
<dbReference type="Pfam" id="PF00204">
    <property type="entry name" value="DNA_gyraseB"/>
    <property type="match status" value="1"/>
</dbReference>
<gene>
    <name evidence="10" type="ORF">U9M48_015920</name>
</gene>
<comment type="cofactor">
    <cofactor evidence="2">
        <name>Mg(2+)</name>
        <dbReference type="ChEBI" id="CHEBI:18420"/>
    </cofactor>
</comment>
<dbReference type="Gene3D" id="3.30.230.10">
    <property type="match status" value="1"/>
</dbReference>
<dbReference type="PANTHER" id="PTHR10169">
    <property type="entry name" value="DNA TOPOISOMERASE/GYRASE"/>
    <property type="match status" value="1"/>
</dbReference>
<name>A0AAQ3T558_PASNO</name>
<dbReference type="GO" id="GO:0005634">
    <property type="term" value="C:nucleus"/>
    <property type="evidence" value="ECO:0007669"/>
    <property type="project" value="TreeGrafter"/>
</dbReference>
<evidence type="ECO:0000256" key="5">
    <source>
        <dbReference type="ARBA" id="ARBA00023125"/>
    </source>
</evidence>
<evidence type="ECO:0000256" key="2">
    <source>
        <dbReference type="ARBA" id="ARBA00001946"/>
    </source>
</evidence>
<keyword evidence="6 7" id="KW-0413">Isomerase</keyword>
<evidence type="ECO:0000256" key="8">
    <source>
        <dbReference type="SAM" id="MobiDB-lite"/>
    </source>
</evidence>
<dbReference type="Proteomes" id="UP001341281">
    <property type="component" value="Chromosome 03"/>
</dbReference>
<evidence type="ECO:0000256" key="7">
    <source>
        <dbReference type="RuleBase" id="RU362094"/>
    </source>
</evidence>
<dbReference type="GO" id="GO:0003918">
    <property type="term" value="F:DNA topoisomerase type II (double strand cut, ATP-hydrolyzing) activity"/>
    <property type="evidence" value="ECO:0007669"/>
    <property type="project" value="UniProtKB-UniRule"/>
</dbReference>
<feature type="domain" description="DNA topoisomerase type IIA subunit B" evidence="9">
    <location>
        <begin position="343"/>
        <end position="443"/>
    </location>
</feature>
<keyword evidence="7" id="KW-0067">ATP-binding</keyword>
<keyword evidence="11" id="KW-1185">Reference proteome</keyword>
<comment type="function">
    <text evidence="7">Control of topological states of DNA by transient breakage and subsequent rejoining of DNA strands. Topoisomerase II makes double-strand breaks.</text>
</comment>
<evidence type="ECO:0000256" key="1">
    <source>
        <dbReference type="ARBA" id="ARBA00000185"/>
    </source>
</evidence>
<dbReference type="InterPro" id="IPR050634">
    <property type="entry name" value="DNA_Topoisomerase_II"/>
</dbReference>
<dbReference type="EC" id="5.6.2.2" evidence="7"/>
<dbReference type="GO" id="GO:0003677">
    <property type="term" value="F:DNA binding"/>
    <property type="evidence" value="ECO:0007669"/>
    <property type="project" value="UniProtKB-UniRule"/>
</dbReference>
<comment type="subunit">
    <text evidence="3 7">Homodimer.</text>
</comment>
<evidence type="ECO:0000256" key="6">
    <source>
        <dbReference type="ARBA" id="ARBA00023235"/>
    </source>
</evidence>
<protein>
    <recommendedName>
        <fullName evidence="7">DNA topoisomerase 2</fullName>
        <ecNumber evidence="7">5.6.2.2</ecNumber>
    </recommendedName>
</protein>
<dbReference type="PANTHER" id="PTHR10169:SF38">
    <property type="entry name" value="DNA TOPOISOMERASE 2"/>
    <property type="match status" value="1"/>
</dbReference>
<dbReference type="GO" id="GO:0006265">
    <property type="term" value="P:DNA topological change"/>
    <property type="evidence" value="ECO:0007669"/>
    <property type="project" value="UniProtKB-UniRule"/>
</dbReference>
<dbReference type="InterPro" id="IPR001241">
    <property type="entry name" value="Topo_IIA"/>
</dbReference>
<feature type="region of interest" description="Disordered" evidence="8">
    <location>
        <begin position="26"/>
        <end position="55"/>
    </location>
</feature>
<dbReference type="PRINTS" id="PR00418">
    <property type="entry name" value="TPI2FAMILY"/>
</dbReference>
<dbReference type="InterPro" id="IPR013506">
    <property type="entry name" value="Topo_IIA_bsu_dom2"/>
</dbReference>
<evidence type="ECO:0000259" key="9">
    <source>
        <dbReference type="Pfam" id="PF00204"/>
    </source>
</evidence>
<dbReference type="InterPro" id="IPR014721">
    <property type="entry name" value="Ribsml_uS5_D2-typ_fold_subgr"/>
</dbReference>
<dbReference type="SMART" id="SM00433">
    <property type="entry name" value="TOP2c"/>
    <property type="match status" value="1"/>
</dbReference>
<evidence type="ECO:0000256" key="3">
    <source>
        <dbReference type="ARBA" id="ARBA00011738"/>
    </source>
</evidence>
<dbReference type="AlphaFoldDB" id="A0AAQ3T558"/>
<evidence type="ECO:0000313" key="11">
    <source>
        <dbReference type="Proteomes" id="UP001341281"/>
    </source>
</evidence>
<comment type="catalytic activity">
    <reaction evidence="1 7">
        <text>ATP-dependent breakage, passage and rejoining of double-stranded DNA.</text>
        <dbReference type="EC" id="5.6.2.2"/>
    </reaction>
</comment>
<comment type="similarity">
    <text evidence="7">Belongs to the type II topoisomerase family.</text>
</comment>
<evidence type="ECO:0000256" key="4">
    <source>
        <dbReference type="ARBA" id="ARBA00023029"/>
    </source>
</evidence>
<dbReference type="GO" id="GO:0000819">
    <property type="term" value="P:sister chromatid segregation"/>
    <property type="evidence" value="ECO:0007669"/>
    <property type="project" value="TreeGrafter"/>
</dbReference>
<feature type="region of interest" description="Disordered" evidence="8">
    <location>
        <begin position="1"/>
        <end position="20"/>
    </location>
</feature>
<keyword evidence="5 7" id="KW-0238">DNA-binding</keyword>
<dbReference type="GO" id="GO:0000712">
    <property type="term" value="P:resolution of meiotic recombination intermediates"/>
    <property type="evidence" value="ECO:0007669"/>
    <property type="project" value="TreeGrafter"/>
</dbReference>